<dbReference type="InterPro" id="IPR018060">
    <property type="entry name" value="HTH_AraC"/>
</dbReference>
<dbReference type="InterPro" id="IPR028082">
    <property type="entry name" value="Peripla_BP_I"/>
</dbReference>
<dbReference type="SUPFAM" id="SSF53822">
    <property type="entry name" value="Periplasmic binding protein-like I"/>
    <property type="match status" value="1"/>
</dbReference>
<evidence type="ECO:0000256" key="2">
    <source>
        <dbReference type="ARBA" id="ARBA00023125"/>
    </source>
</evidence>
<keyword evidence="2" id="KW-0238">DNA-binding</keyword>
<evidence type="ECO:0000256" key="1">
    <source>
        <dbReference type="ARBA" id="ARBA00023015"/>
    </source>
</evidence>
<dbReference type="PANTHER" id="PTHR30146">
    <property type="entry name" value="LACI-RELATED TRANSCRIPTIONAL REPRESSOR"/>
    <property type="match status" value="1"/>
</dbReference>
<dbReference type="Gene3D" id="3.40.50.2300">
    <property type="match status" value="2"/>
</dbReference>
<dbReference type="Pfam" id="PF12833">
    <property type="entry name" value="HTH_18"/>
    <property type="match status" value="1"/>
</dbReference>
<dbReference type="GO" id="GO:0003700">
    <property type="term" value="F:DNA-binding transcription factor activity"/>
    <property type="evidence" value="ECO:0007669"/>
    <property type="project" value="InterPro"/>
</dbReference>
<dbReference type="InterPro" id="IPR046335">
    <property type="entry name" value="LacI/GalR-like_sensor"/>
</dbReference>
<dbReference type="Pfam" id="PF13377">
    <property type="entry name" value="Peripla_BP_3"/>
    <property type="match status" value="1"/>
</dbReference>
<accession>A0A011VSH4</accession>
<dbReference type="PANTHER" id="PTHR30146:SF24">
    <property type="entry name" value="XYLOSE OPERON REGULATORY PROTEIN"/>
    <property type="match status" value="1"/>
</dbReference>
<reference evidence="5 6" key="1">
    <citation type="submission" date="2013-06" db="EMBL/GenBank/DDBJ databases">
        <title>Rumen cellulosomics: divergent fiber-degrading strategies revealed by comparative genome-wide analysis of six Ruminococcal strains.</title>
        <authorList>
            <person name="Dassa B."/>
            <person name="Borovok I."/>
            <person name="Lamed R."/>
            <person name="Flint H."/>
            <person name="Yeoman C.J."/>
            <person name="White B."/>
            <person name="Bayer E.A."/>
        </authorList>
    </citation>
    <scope>NUCLEOTIDE SEQUENCE [LARGE SCALE GENOMIC DNA]</scope>
    <source>
        <strain evidence="5 6">SY3</strain>
    </source>
</reference>
<feature type="domain" description="HTH araC/xylS-type" evidence="4">
    <location>
        <begin position="611"/>
        <end position="713"/>
    </location>
</feature>
<comment type="caution">
    <text evidence="5">The sequence shown here is derived from an EMBL/GenBank/DDBJ whole genome shotgun (WGS) entry which is preliminary data.</text>
</comment>
<dbReference type="SMART" id="SM00342">
    <property type="entry name" value="HTH_ARAC"/>
    <property type="match status" value="1"/>
</dbReference>
<keyword evidence="3" id="KW-0804">Transcription</keyword>
<dbReference type="EMBL" id="JEOB01000004">
    <property type="protein sequence ID" value="EXM37523.1"/>
    <property type="molecule type" value="Genomic_DNA"/>
</dbReference>
<keyword evidence="6" id="KW-1185">Reference proteome</keyword>
<evidence type="ECO:0000256" key="3">
    <source>
        <dbReference type="ARBA" id="ARBA00023163"/>
    </source>
</evidence>
<dbReference type="GO" id="GO:0000976">
    <property type="term" value="F:transcription cis-regulatory region binding"/>
    <property type="evidence" value="ECO:0007669"/>
    <property type="project" value="TreeGrafter"/>
</dbReference>
<dbReference type="OrthoDB" id="249627at2"/>
<evidence type="ECO:0000313" key="6">
    <source>
        <dbReference type="Proteomes" id="UP000021369"/>
    </source>
</evidence>
<dbReference type="PATRIC" id="fig|1341156.4.peg.3659"/>
<dbReference type="Proteomes" id="UP000021369">
    <property type="component" value="Unassembled WGS sequence"/>
</dbReference>
<dbReference type="Gene3D" id="1.10.10.60">
    <property type="entry name" value="Homeodomain-like"/>
    <property type="match status" value="1"/>
</dbReference>
<sequence length="719" mass="83287">MKKRKLFGVIAANAADTEQREIFRGIINKAQMLNIDIAVLSNIYNPPVTDEVLKTENSIYSLIGSDEYDGIILISESIINPDLRKIIFEELKNKDLPLVAIGTELPEWTLPSLQYINTCDETDIEDICDHLTDVHGFSDIHLLSGHYELSVSHKRVEGYRRSLEKHGISFDEKKVFFGDFWMTSGHAHAKRYISGELPYPQALICCNDYMAYGLLDEFLECSIDINEKMSVIGYEYVPDRYCHVPLLTTFQRNRYELGIMAMEFLTEKAGIKANSILSATPRGHIIYGNTCPCKAKITDIRFDFKTAQHKNRYDYLDLFNQLELNLIECRNIDEFVKKIHEFSSLIRDADKLYMCLYENWYDTSPNFSNMVGYDLLHDEEPFVFRKHNISAVFRNEAAPYYFCPLFFSDRELGYVALSFRGPDTFDHFFRNWLKTVANCLEFLRMKNDIKFYLQCQDISEERESLTGMLNENGLRKVYLNADKSNLCLVALKIGTIRTNPYSASQNDQINSVLDAAEAVREFSGNHICGKINEDTFFCLMRDIPDTDVLTKQLSAVLLHHTAYMKINGLDSYVCAAIPCEDNDYVLLKEKCFAKIAEMTDMFSSRRTKPHYKKLNILRTQFYNDPQLTFDSEDIYSRFSGSAGYLRTIFRKCYGFTLHDDCINARIAAARYYITMSNLSNAEIAEKCGYKDLKYFLRQFQQVSGYTVVKYRSMWSYTKQ</sequence>
<evidence type="ECO:0000313" key="5">
    <source>
        <dbReference type="EMBL" id="EXM37523.1"/>
    </source>
</evidence>
<dbReference type="SUPFAM" id="SSF46689">
    <property type="entry name" value="Homeodomain-like"/>
    <property type="match status" value="1"/>
</dbReference>
<dbReference type="CDD" id="cd06267">
    <property type="entry name" value="PBP1_LacI_sugar_binding-like"/>
    <property type="match status" value="1"/>
</dbReference>
<evidence type="ECO:0000259" key="4">
    <source>
        <dbReference type="PROSITE" id="PS01124"/>
    </source>
</evidence>
<dbReference type="RefSeq" id="WP_037289004.1">
    <property type="nucleotide sequence ID" value="NZ_JEOB01000004.1"/>
</dbReference>
<organism evidence="5 6">
    <name type="scientific">Ruminococcus albus SY3</name>
    <dbReference type="NCBI Taxonomy" id="1341156"/>
    <lineage>
        <taxon>Bacteria</taxon>
        <taxon>Bacillati</taxon>
        <taxon>Bacillota</taxon>
        <taxon>Clostridia</taxon>
        <taxon>Eubacteriales</taxon>
        <taxon>Oscillospiraceae</taxon>
        <taxon>Ruminococcus</taxon>
    </lineage>
</organism>
<name>A0A011VSH4_RUMAL</name>
<dbReference type="PROSITE" id="PS01124">
    <property type="entry name" value="HTH_ARAC_FAMILY_2"/>
    <property type="match status" value="1"/>
</dbReference>
<dbReference type="InterPro" id="IPR009057">
    <property type="entry name" value="Homeodomain-like_sf"/>
</dbReference>
<dbReference type="AlphaFoldDB" id="A0A011VSH4"/>
<protein>
    <submittedName>
        <fullName evidence="5">LacI family transcriptional regulator</fullName>
    </submittedName>
</protein>
<gene>
    <name evidence="5" type="ORF">RASY3_13190</name>
</gene>
<keyword evidence="1" id="KW-0805">Transcription regulation</keyword>
<proteinExistence type="predicted"/>